<dbReference type="InterPro" id="IPR007074">
    <property type="entry name" value="LicD/FKTN/FKRP_NTP_transf"/>
</dbReference>
<dbReference type="EMBL" id="MU825419">
    <property type="protein sequence ID" value="KAJ7390149.1"/>
    <property type="molecule type" value="Genomic_DNA"/>
</dbReference>
<evidence type="ECO:0000256" key="3">
    <source>
        <dbReference type="ARBA" id="ARBA00022729"/>
    </source>
</evidence>
<keyword evidence="5 6" id="KW-0472">Membrane</keyword>
<evidence type="ECO:0000256" key="2">
    <source>
        <dbReference type="ARBA" id="ARBA00022692"/>
    </source>
</evidence>
<sequence length="621" mass="70157">MCSVSKTWRLFFCSTFILVGLFGLLLVINPTGIDVYSVTYARVRPESATNRNLEFSRPKQIHAVYGEPGCSDNPRREDLFELLRAWTSASKELNINYTLACGSLLGAMRNQDLIPWDTDIDIMIDAKYFRILKRWSEEQKFTKADGRIRLAIQPGAVLNIPEEKRTRHNCKGEVLFVVSENLYLFQSSSIKASINSSFLRKEIIARLPQTDHSRMALSSILIIWILYSLGAEAGKSDFCRIECEVSFTAIGCYNDAEVPHRTLPNYILNERDPTISNYGGRKIDWSNWNDYMPGFACRCAKKANELGYDVFGVQFYGECWAGHTSQNNYASLGIADPDKCAGYYFRDCAADDRYCTGKLWTNMVYKVDTCSLEYERVGCFKDKHKTPRPLPSYLMNDRDPSINNFSGKKIDWTNWDVYVPDLVCRCAKKAQENGMTYFGLQFYGECWSGVDGQNTFAIDDESKDCIDQCYEPCQPFSKFCVGEKLANSVYKLKTNDCEIGFQPVGCFTELKENRALEEEIYNGKDPLSPAFDGNLISPDNWAGEFPSFLCKCARNAKAKGYTHFGVNDFGSCWSNDGAAGRYNMYGQSSKCYEVDVSGQIPCSPGSKGCSGVDEANYVFVI</sequence>
<evidence type="ECO:0000313" key="8">
    <source>
        <dbReference type="EMBL" id="KAJ7390149.1"/>
    </source>
</evidence>
<accession>A0A9X0D9R3</accession>
<protein>
    <recommendedName>
        <fullName evidence="7">LicD/FKTN/FKRP nucleotidyltransferase domain-containing protein</fullName>
    </recommendedName>
</protein>
<dbReference type="OrthoDB" id="5985073at2759"/>
<evidence type="ECO:0000313" key="9">
    <source>
        <dbReference type="Proteomes" id="UP001163046"/>
    </source>
</evidence>
<evidence type="ECO:0000256" key="5">
    <source>
        <dbReference type="ARBA" id="ARBA00023136"/>
    </source>
</evidence>
<keyword evidence="3" id="KW-0732">Signal</keyword>
<keyword evidence="2 6" id="KW-0812">Transmembrane</keyword>
<name>A0A9X0D9R3_9CNID</name>
<comment type="caution">
    <text evidence="8">The sequence shown here is derived from an EMBL/GenBank/DDBJ whole genome shotgun (WGS) entry which is preliminary data.</text>
</comment>
<dbReference type="PANTHER" id="PTHR16059:SF25">
    <property type="entry name" value="LYSOZYME"/>
    <property type="match status" value="1"/>
</dbReference>
<evidence type="ECO:0000256" key="4">
    <source>
        <dbReference type="ARBA" id="ARBA00022989"/>
    </source>
</evidence>
<evidence type="ECO:0000256" key="1">
    <source>
        <dbReference type="ARBA" id="ARBA00004167"/>
    </source>
</evidence>
<dbReference type="Proteomes" id="UP001163046">
    <property type="component" value="Unassembled WGS sequence"/>
</dbReference>
<proteinExistence type="predicted"/>
<dbReference type="GO" id="GO:0009100">
    <property type="term" value="P:glycoprotein metabolic process"/>
    <property type="evidence" value="ECO:0007669"/>
    <property type="project" value="UniProtKB-ARBA"/>
</dbReference>
<evidence type="ECO:0000256" key="6">
    <source>
        <dbReference type="SAM" id="Phobius"/>
    </source>
</evidence>
<gene>
    <name evidence="8" type="ORF">OS493_026656</name>
</gene>
<feature type="domain" description="LicD/FKTN/FKRP nucleotidyltransferase" evidence="7">
    <location>
        <begin position="91"/>
        <end position="138"/>
    </location>
</feature>
<dbReference type="AlphaFoldDB" id="A0A9X0D9R3"/>
<dbReference type="Pfam" id="PF04991">
    <property type="entry name" value="LicD"/>
    <property type="match status" value="1"/>
</dbReference>
<evidence type="ECO:0000259" key="7">
    <source>
        <dbReference type="Pfam" id="PF04991"/>
    </source>
</evidence>
<dbReference type="GO" id="GO:0016020">
    <property type="term" value="C:membrane"/>
    <property type="evidence" value="ECO:0007669"/>
    <property type="project" value="UniProtKB-SubCell"/>
</dbReference>
<dbReference type="PANTHER" id="PTHR16059">
    <property type="entry name" value="ANTHRAX TOXIN RECEPTOR"/>
    <property type="match status" value="1"/>
</dbReference>
<organism evidence="8 9">
    <name type="scientific">Desmophyllum pertusum</name>
    <dbReference type="NCBI Taxonomy" id="174260"/>
    <lineage>
        <taxon>Eukaryota</taxon>
        <taxon>Metazoa</taxon>
        <taxon>Cnidaria</taxon>
        <taxon>Anthozoa</taxon>
        <taxon>Hexacorallia</taxon>
        <taxon>Scleractinia</taxon>
        <taxon>Caryophylliina</taxon>
        <taxon>Caryophylliidae</taxon>
        <taxon>Desmophyllum</taxon>
    </lineage>
</organism>
<comment type="subcellular location">
    <subcellularLocation>
        <location evidence="1">Membrane</location>
        <topology evidence="1">Single-pass membrane protein</topology>
    </subcellularLocation>
</comment>
<keyword evidence="4 6" id="KW-1133">Transmembrane helix</keyword>
<keyword evidence="9" id="KW-1185">Reference proteome</keyword>
<feature type="transmembrane region" description="Helical" evidence="6">
    <location>
        <begin position="7"/>
        <end position="28"/>
    </location>
</feature>
<reference evidence="8" key="1">
    <citation type="submission" date="2023-01" db="EMBL/GenBank/DDBJ databases">
        <title>Genome assembly of the deep-sea coral Lophelia pertusa.</title>
        <authorList>
            <person name="Herrera S."/>
            <person name="Cordes E."/>
        </authorList>
    </citation>
    <scope>NUCLEOTIDE SEQUENCE</scope>
    <source>
        <strain evidence="8">USNM1676648</strain>
        <tissue evidence="8">Polyp</tissue>
    </source>
</reference>